<evidence type="ECO:0000313" key="1">
    <source>
        <dbReference type="EMBL" id="PKC65539.1"/>
    </source>
</evidence>
<name>A0A2N0RQH7_9GLOM</name>
<gene>
    <name evidence="1" type="ORF">RhiirA1_395216</name>
</gene>
<reference evidence="1 2" key="1">
    <citation type="submission" date="2017-10" db="EMBL/GenBank/DDBJ databases">
        <title>Extensive intraspecific genome diversity in a model arbuscular mycorrhizal fungus.</title>
        <authorList>
            <person name="Chen E.C.H."/>
            <person name="Morin E."/>
            <person name="Baudet D."/>
            <person name="Noel J."/>
            <person name="Ndikumana S."/>
            <person name="Charron P."/>
            <person name="St-Onge C."/>
            <person name="Giorgi J."/>
            <person name="Grigoriev I.V."/>
            <person name="Roux C."/>
            <person name="Martin F.M."/>
            <person name="Corradi N."/>
        </authorList>
    </citation>
    <scope>NUCLEOTIDE SEQUENCE [LARGE SCALE GENOMIC DNA]</scope>
    <source>
        <strain evidence="1 2">A1</strain>
    </source>
</reference>
<accession>A0A2N0RQH7</accession>
<sequence length="115" mass="13658">MYSPHARCNEEYVESGRDKYGIYIIRLGQLDLWERESFKSGVRWSWDPTWLIAYLLPAGLPTVSWRYCWVGSKIALKIMKLIYYLLPFTSYPCCHCKLSMTQIYKISKFKRKNTG</sequence>
<protein>
    <submittedName>
        <fullName evidence="1">Uncharacterized protein</fullName>
    </submittedName>
</protein>
<evidence type="ECO:0000313" key="2">
    <source>
        <dbReference type="Proteomes" id="UP000232688"/>
    </source>
</evidence>
<dbReference type="VEuPathDB" id="FungiDB:RhiirA1_395216"/>
<organism evidence="1 2">
    <name type="scientific">Rhizophagus irregularis</name>
    <dbReference type="NCBI Taxonomy" id="588596"/>
    <lineage>
        <taxon>Eukaryota</taxon>
        <taxon>Fungi</taxon>
        <taxon>Fungi incertae sedis</taxon>
        <taxon>Mucoromycota</taxon>
        <taxon>Glomeromycotina</taxon>
        <taxon>Glomeromycetes</taxon>
        <taxon>Glomerales</taxon>
        <taxon>Glomeraceae</taxon>
        <taxon>Rhizophagus</taxon>
    </lineage>
</organism>
<reference evidence="1 2" key="2">
    <citation type="submission" date="2017-10" db="EMBL/GenBank/DDBJ databases">
        <title>Genome analyses suggest a sexual origin of heterokaryosis in a supposedly ancient asexual fungus.</title>
        <authorList>
            <person name="Corradi N."/>
            <person name="Sedzielewska K."/>
            <person name="Noel J."/>
            <person name="Charron P."/>
            <person name="Farinelli L."/>
            <person name="Marton T."/>
            <person name="Kruger M."/>
            <person name="Pelin A."/>
            <person name="Brachmann A."/>
            <person name="Corradi N."/>
        </authorList>
    </citation>
    <scope>NUCLEOTIDE SEQUENCE [LARGE SCALE GENOMIC DNA]</scope>
    <source>
        <strain evidence="1 2">A1</strain>
    </source>
</reference>
<proteinExistence type="predicted"/>
<dbReference type="EMBL" id="LLXH01000533">
    <property type="protein sequence ID" value="PKC65539.1"/>
    <property type="molecule type" value="Genomic_DNA"/>
</dbReference>
<dbReference type="Proteomes" id="UP000232688">
    <property type="component" value="Unassembled WGS sequence"/>
</dbReference>
<dbReference type="AlphaFoldDB" id="A0A2N0RQH7"/>
<comment type="caution">
    <text evidence="1">The sequence shown here is derived from an EMBL/GenBank/DDBJ whole genome shotgun (WGS) entry which is preliminary data.</text>
</comment>